<evidence type="ECO:0000256" key="3">
    <source>
        <dbReference type="PIRSR" id="PIRSR623088-1"/>
    </source>
</evidence>
<feature type="binding site" evidence="5">
    <location>
        <position position="476"/>
    </location>
    <ligand>
        <name>Zn(2+)</name>
        <dbReference type="ChEBI" id="CHEBI:29105"/>
        <label>2</label>
    </ligand>
</feature>
<dbReference type="GO" id="GO:0004114">
    <property type="term" value="F:3',5'-cyclic-nucleotide phosphodiesterase activity"/>
    <property type="evidence" value="ECO:0007669"/>
    <property type="project" value="InterPro"/>
</dbReference>
<dbReference type="PANTHER" id="PTHR11347">
    <property type="entry name" value="CYCLIC NUCLEOTIDE PHOSPHODIESTERASE"/>
    <property type="match status" value="1"/>
</dbReference>
<dbReference type="GO" id="GO:0007165">
    <property type="term" value="P:signal transduction"/>
    <property type="evidence" value="ECO:0007669"/>
    <property type="project" value="InterPro"/>
</dbReference>
<dbReference type="Gene3D" id="1.10.1300.10">
    <property type="entry name" value="3'5'-cyclic nucleotide phosphodiesterase, catalytic domain"/>
    <property type="match status" value="1"/>
</dbReference>
<feature type="binding site" evidence="5">
    <location>
        <position position="438"/>
    </location>
    <ligand>
        <name>Zn(2+)</name>
        <dbReference type="ChEBI" id="CHEBI:29105"/>
        <label>1</label>
    </ligand>
</feature>
<dbReference type="EC" id="3.1.4.-" evidence="6"/>
<dbReference type="Pfam" id="PF00233">
    <property type="entry name" value="PDEase_I"/>
    <property type="match status" value="1"/>
</dbReference>
<evidence type="ECO:0000259" key="8">
    <source>
        <dbReference type="PROSITE" id="PS51845"/>
    </source>
</evidence>
<keyword evidence="1 5" id="KW-0479">Metal-binding</keyword>
<keyword evidence="2 6" id="KW-0378">Hydrolase</keyword>
<proteinExistence type="inferred from homology"/>
<dbReference type="AlphaFoldDB" id="A0AAW1QNJ5"/>
<feature type="binding site" evidence="5">
    <location>
        <position position="567"/>
    </location>
    <ligand>
        <name>Zn(2+)</name>
        <dbReference type="ChEBI" id="CHEBI:29105"/>
        <label>1</label>
    </ligand>
</feature>
<evidence type="ECO:0000256" key="5">
    <source>
        <dbReference type="PIRSR" id="PIRSR623088-3"/>
    </source>
</evidence>
<feature type="binding site" evidence="4">
    <location>
        <position position="567"/>
    </location>
    <ligand>
        <name>AMP</name>
        <dbReference type="ChEBI" id="CHEBI:456215"/>
    </ligand>
</feature>
<evidence type="ECO:0000256" key="1">
    <source>
        <dbReference type="ARBA" id="ARBA00022723"/>
    </source>
</evidence>
<dbReference type="PRINTS" id="PR00387">
    <property type="entry name" value="PDIESTERASE1"/>
</dbReference>
<dbReference type="CDD" id="cd00077">
    <property type="entry name" value="HDc"/>
    <property type="match status" value="1"/>
</dbReference>
<feature type="active site" description="Proton donor" evidence="3">
    <location>
        <position position="434"/>
    </location>
</feature>
<dbReference type="EMBL" id="JALJOS010000029">
    <property type="protein sequence ID" value="KAK9822974.1"/>
    <property type="molecule type" value="Genomic_DNA"/>
</dbReference>
<keyword evidence="7" id="KW-0175">Coiled coil</keyword>
<feature type="binding site" evidence="5">
    <location>
        <position position="475"/>
    </location>
    <ligand>
        <name>Zn(2+)</name>
        <dbReference type="ChEBI" id="CHEBI:29105"/>
        <label>1</label>
    </ligand>
</feature>
<evidence type="ECO:0000313" key="9">
    <source>
        <dbReference type="EMBL" id="KAK9822974.1"/>
    </source>
</evidence>
<dbReference type="Proteomes" id="UP001438707">
    <property type="component" value="Unassembled WGS sequence"/>
</dbReference>
<comment type="caution">
    <text evidence="9">The sequence shown here is derived from an EMBL/GenBank/DDBJ whole genome shotgun (WGS) entry which is preliminary data.</text>
</comment>
<evidence type="ECO:0000256" key="7">
    <source>
        <dbReference type="SAM" id="Coils"/>
    </source>
</evidence>
<dbReference type="SUPFAM" id="SSF109604">
    <property type="entry name" value="HD-domain/PDEase-like"/>
    <property type="match status" value="1"/>
</dbReference>
<feature type="coiled-coil region" evidence="7">
    <location>
        <begin position="179"/>
        <end position="213"/>
    </location>
</feature>
<evidence type="ECO:0000256" key="6">
    <source>
        <dbReference type="RuleBase" id="RU363067"/>
    </source>
</evidence>
<accession>A0AAW1QNJ5</accession>
<dbReference type="PROSITE" id="PS51845">
    <property type="entry name" value="PDEASE_I_2"/>
    <property type="match status" value="1"/>
</dbReference>
<keyword evidence="10" id="KW-1185">Reference proteome</keyword>
<feature type="binding site" evidence="4">
    <location>
        <position position="476"/>
    </location>
    <ligand>
        <name>AMP</name>
        <dbReference type="ChEBI" id="CHEBI:456215"/>
    </ligand>
</feature>
<comment type="cofactor">
    <cofactor evidence="6">
        <name>a divalent metal cation</name>
        <dbReference type="ChEBI" id="CHEBI:60240"/>
    </cofactor>
    <text evidence="6">Binds 2 divalent metal cations per subunit. Site 1 may preferentially bind zinc ions, while site 2 has a preference for magnesium and/or manganese ions.</text>
</comment>
<dbReference type="InterPro" id="IPR003607">
    <property type="entry name" value="HD/PDEase_dom"/>
</dbReference>
<dbReference type="InterPro" id="IPR023088">
    <property type="entry name" value="PDEase"/>
</dbReference>
<reference evidence="9 10" key="1">
    <citation type="journal article" date="2024" name="Nat. Commun.">
        <title>Phylogenomics reveals the evolutionary origins of lichenization in chlorophyte algae.</title>
        <authorList>
            <person name="Puginier C."/>
            <person name="Libourel C."/>
            <person name="Otte J."/>
            <person name="Skaloud P."/>
            <person name="Haon M."/>
            <person name="Grisel S."/>
            <person name="Petersen M."/>
            <person name="Berrin J.G."/>
            <person name="Delaux P.M."/>
            <person name="Dal Grande F."/>
            <person name="Keller J."/>
        </authorList>
    </citation>
    <scope>NUCLEOTIDE SEQUENCE [LARGE SCALE GENOMIC DNA]</scope>
    <source>
        <strain evidence="9 10">SAG 2145</strain>
    </source>
</reference>
<dbReference type="InterPro" id="IPR036971">
    <property type="entry name" value="PDEase_catalytic_dom_sf"/>
</dbReference>
<dbReference type="InterPro" id="IPR002073">
    <property type="entry name" value="PDEase_catalytic_dom"/>
</dbReference>
<gene>
    <name evidence="9" type="ORF">WJX74_010416</name>
</gene>
<dbReference type="GO" id="GO:0046872">
    <property type="term" value="F:metal ion binding"/>
    <property type="evidence" value="ECO:0007669"/>
    <property type="project" value="UniProtKB-KW"/>
</dbReference>
<evidence type="ECO:0000256" key="2">
    <source>
        <dbReference type="ARBA" id="ARBA00022801"/>
    </source>
</evidence>
<name>A0AAW1QNJ5_9CHLO</name>
<feature type="domain" description="PDEase" evidence="8">
    <location>
        <begin position="356"/>
        <end position="631"/>
    </location>
</feature>
<organism evidence="9 10">
    <name type="scientific">Apatococcus lobatus</name>
    <dbReference type="NCBI Taxonomy" id="904363"/>
    <lineage>
        <taxon>Eukaryota</taxon>
        <taxon>Viridiplantae</taxon>
        <taxon>Chlorophyta</taxon>
        <taxon>core chlorophytes</taxon>
        <taxon>Trebouxiophyceae</taxon>
        <taxon>Chlorellales</taxon>
        <taxon>Chlorellaceae</taxon>
        <taxon>Apatococcus</taxon>
    </lineage>
</organism>
<sequence length="631" mass="70570">MDARPYGRSTCAKPHPSDDLTGCPEVQGLEFVRQPCWLVRVTPGSPSFQTLWCNSAASQNFGRLFTRPEHAKVVAALPQAAKELYIQVADRLHDTIVPFPLMVNGKKEVFVLSQWVDLGQEVQPDAIRAGSMMLQTPIHSFLFNASGKLLLANLQATGSLKAKGSTSPLHQNSSLESSCTQLKEDQQKIMQEKEKLLREQQGLQDQLKKALELHLHPKTSVDTETIADKVVSMFDDILQGKTVEMPDMLGLRNAANNAKDLRQPVNLQEQLMNKSGLSKDVGAAMMEMLQGDSNSGAKRWAKLKPDKRMMSGLRPRNSEAGFTGSLDGFRPGRGSLYRDSSGALLVQSGNADDAEVDRPLTPAVERLLEAASDPSNFKFNMYELTEASENRPLSTLAFFLFTDTGLMEMFNLSKPKLVHLLNRFENGYPENPYHNRSHAASVLQMMHLLIHNGLIQQGILDGITMLACYFAAIIHDYDHQGLNNDFLIKTRHPLAILYNDASPNENHHVAGAYNVLLSDRQTNFAEDMSNEDRNIFRASVIELVLGTDMKKHFGFVSQFQVALKCADLGHLTTMRDVHKRWVDALTEEFFQQGDKERKQGMKISPLMDRNETAGMIKSQARFWPSHNDAHL</sequence>
<feature type="binding site" evidence="5">
    <location>
        <position position="476"/>
    </location>
    <ligand>
        <name>Zn(2+)</name>
        <dbReference type="ChEBI" id="CHEBI:29105"/>
        <label>1</label>
    </ligand>
</feature>
<evidence type="ECO:0000256" key="4">
    <source>
        <dbReference type="PIRSR" id="PIRSR623088-2"/>
    </source>
</evidence>
<dbReference type="InterPro" id="IPR023174">
    <property type="entry name" value="PDEase_CS"/>
</dbReference>
<dbReference type="PROSITE" id="PS00126">
    <property type="entry name" value="PDEASE_I_1"/>
    <property type="match status" value="1"/>
</dbReference>
<evidence type="ECO:0000313" key="10">
    <source>
        <dbReference type="Proteomes" id="UP001438707"/>
    </source>
</evidence>
<dbReference type="SMART" id="SM00471">
    <property type="entry name" value="HDc"/>
    <property type="match status" value="1"/>
</dbReference>
<comment type="similarity">
    <text evidence="6">Belongs to the cyclic nucleotide phosphodiesterase family.</text>
</comment>
<feature type="binding site" evidence="4">
    <location>
        <begin position="434"/>
        <end position="438"/>
    </location>
    <ligand>
        <name>AMP</name>
        <dbReference type="ChEBI" id="CHEBI:456215"/>
    </ligand>
</feature>
<feature type="binding site" evidence="4">
    <location>
        <position position="619"/>
    </location>
    <ligand>
        <name>AMP</name>
        <dbReference type="ChEBI" id="CHEBI:456215"/>
    </ligand>
</feature>
<protein>
    <recommendedName>
        <fullName evidence="6">Phosphodiesterase</fullName>
        <ecNumber evidence="6">3.1.4.-</ecNumber>
    </recommendedName>
</protein>